<feature type="signal peptide" evidence="2">
    <location>
        <begin position="1"/>
        <end position="24"/>
    </location>
</feature>
<reference evidence="3 4" key="1">
    <citation type="submission" date="2018-06" db="EMBL/GenBank/DDBJ databases">
        <authorList>
            <consortium name="Pathogen Informatics"/>
            <person name="Doyle S."/>
        </authorList>
    </citation>
    <scope>NUCLEOTIDE SEQUENCE [LARGE SCALE GENOMIC DNA]</scope>
    <source>
        <strain evidence="3 4">NCTC12026</strain>
    </source>
</reference>
<dbReference type="Pfam" id="PF09673">
    <property type="entry name" value="TrbC_Ftype"/>
    <property type="match status" value="1"/>
</dbReference>
<gene>
    <name evidence="3" type="ORF">NCTC12026_00058</name>
</gene>
<dbReference type="RefSeq" id="WP_011039810.1">
    <property type="nucleotide sequence ID" value="NZ_UGUA01000001.1"/>
</dbReference>
<dbReference type="AlphaFoldDB" id="A0A379FYJ4"/>
<sequence length="416" mass="46547">MVTKQFFKVSVIAAVVLSSATAFSTETTLPSRPDIPATAVPERPVSLSEKDQSDLNELLKIAKQKQAEYEKLSRDTVASSHKRLGEMPVPKTEHDIITDAVTGAIADSDMADGKQNKVTGDFYYVLLSSSLSDDEIRNIFSQYKDRTDVAFVIRGVNDKDKILQELTHWQQLVLDAGGGATVNLDPTIFKSYNVTSIPTIIHEKDGELVARVSGISNTGYLKDKKGDLGVAGPTKDISEISLLDIIEQKIKTLDFDKMKTDALDNYWKKQEFTDFPPALKHNQKFINPSVVIPQDILAPDGQVVAKQGRINPLDVIPFRLKLIFFDARIDWQRKIARREYQNAEPGIEPILITTNVYGDGWKTFQDAHEMYGEKSRLYMIQPGMADRFGITSVPSIVTATDKQYVINEYPEDEANK</sequence>
<dbReference type="Proteomes" id="UP000255129">
    <property type="component" value="Unassembled WGS sequence"/>
</dbReference>
<dbReference type="OrthoDB" id="6625590at2"/>
<dbReference type="SUPFAM" id="SSF52833">
    <property type="entry name" value="Thioredoxin-like"/>
    <property type="match status" value="1"/>
</dbReference>
<protein>
    <submittedName>
        <fullName evidence="3">Conjugal transfer pilus assembly protein TraW</fullName>
    </submittedName>
</protein>
<evidence type="ECO:0000256" key="2">
    <source>
        <dbReference type="SAM" id="SignalP"/>
    </source>
</evidence>
<proteinExistence type="predicted"/>
<name>A0A379FYJ4_9GAMM</name>
<dbReference type="EMBL" id="UGUA01000001">
    <property type="protein sequence ID" value="SUC33737.1"/>
    <property type="molecule type" value="Genomic_DNA"/>
</dbReference>
<evidence type="ECO:0000313" key="4">
    <source>
        <dbReference type="Proteomes" id="UP000255129"/>
    </source>
</evidence>
<dbReference type="GeneID" id="89492350"/>
<organism evidence="3 4">
    <name type="scientific">Providencia rustigianii</name>
    <dbReference type="NCBI Taxonomy" id="158850"/>
    <lineage>
        <taxon>Bacteria</taxon>
        <taxon>Pseudomonadati</taxon>
        <taxon>Pseudomonadota</taxon>
        <taxon>Gammaproteobacteria</taxon>
        <taxon>Enterobacterales</taxon>
        <taxon>Morganellaceae</taxon>
        <taxon>Providencia</taxon>
    </lineage>
</organism>
<feature type="region of interest" description="Disordered" evidence="1">
    <location>
        <begin position="27"/>
        <end position="49"/>
    </location>
</feature>
<feature type="chain" id="PRO_5016870495" evidence="2">
    <location>
        <begin position="25"/>
        <end position="416"/>
    </location>
</feature>
<dbReference type="CDD" id="cd02947">
    <property type="entry name" value="TRX_family"/>
    <property type="match status" value="1"/>
</dbReference>
<dbReference type="InterPro" id="IPR019106">
    <property type="entry name" value="T4SS_TrbC"/>
</dbReference>
<accession>A0A379FYJ4</accession>
<evidence type="ECO:0000256" key="1">
    <source>
        <dbReference type="SAM" id="MobiDB-lite"/>
    </source>
</evidence>
<evidence type="ECO:0000313" key="3">
    <source>
        <dbReference type="EMBL" id="SUC33737.1"/>
    </source>
</evidence>
<keyword evidence="2" id="KW-0732">Signal</keyword>
<dbReference type="InterPro" id="IPR036249">
    <property type="entry name" value="Thioredoxin-like_sf"/>
</dbReference>